<dbReference type="InterPro" id="IPR050830">
    <property type="entry name" value="Fungal_FAS"/>
</dbReference>
<keyword evidence="2" id="KW-1133">Transmembrane helix</keyword>
<dbReference type="InterPro" id="IPR013785">
    <property type="entry name" value="Aldolase_TIM"/>
</dbReference>
<dbReference type="InterPro" id="IPR040883">
    <property type="entry name" value="FAS_meander"/>
</dbReference>
<dbReference type="InterPro" id="IPR001227">
    <property type="entry name" value="Ac_transferase_dom_sf"/>
</dbReference>
<feature type="domain" description="Fatty acid synthase beta subunit AflB /Fas1-like central" evidence="3">
    <location>
        <begin position="436"/>
        <end position="581"/>
    </location>
</feature>
<dbReference type="AlphaFoldDB" id="A0A1Y2H4G5"/>
<evidence type="ECO:0000313" key="5">
    <source>
        <dbReference type="EMBL" id="ORZ29457.1"/>
    </source>
</evidence>
<name>A0A1Y2H4G5_9FUNG</name>
<dbReference type="SUPFAM" id="SSF54637">
    <property type="entry name" value="Thioesterase/thiol ester dehydrase-isomerase"/>
    <property type="match status" value="1"/>
</dbReference>
<keyword evidence="1" id="KW-0808">Transferase</keyword>
<dbReference type="InterPro" id="IPR013565">
    <property type="entry name" value="Fas1/AflB-like_central"/>
</dbReference>
<dbReference type="Pfam" id="PF22235">
    <property type="entry name" value="FAS1_thioest_ins"/>
    <property type="match status" value="1"/>
</dbReference>
<dbReference type="GO" id="GO:0006633">
    <property type="term" value="P:fatty acid biosynthetic process"/>
    <property type="evidence" value="ECO:0007669"/>
    <property type="project" value="InterPro"/>
</dbReference>
<dbReference type="GO" id="GO:0004312">
    <property type="term" value="F:fatty acid synthase activity"/>
    <property type="evidence" value="ECO:0007669"/>
    <property type="project" value="InterPro"/>
</dbReference>
<dbReference type="InterPro" id="IPR003965">
    <property type="entry name" value="Fatty_acid_synthase"/>
</dbReference>
<dbReference type="OrthoDB" id="5417908at2759"/>
<evidence type="ECO:0000259" key="4">
    <source>
        <dbReference type="Pfam" id="PF17951"/>
    </source>
</evidence>
<dbReference type="Gene3D" id="3.40.366.10">
    <property type="entry name" value="Malonyl-Coenzyme A Acyl Carrier Protein, domain 2"/>
    <property type="match status" value="1"/>
</dbReference>
<evidence type="ECO:0000256" key="2">
    <source>
        <dbReference type="SAM" id="Phobius"/>
    </source>
</evidence>
<gene>
    <name evidence="5" type="ORF">BCR44DRAFT_32907</name>
</gene>
<dbReference type="Gene3D" id="3.20.20.70">
    <property type="entry name" value="Aldolase class I"/>
    <property type="match status" value="2"/>
</dbReference>
<dbReference type="GO" id="GO:0019171">
    <property type="term" value="F:(3R)-hydroxyacyl-[acyl-carrier-protein] dehydratase activity"/>
    <property type="evidence" value="ECO:0007669"/>
    <property type="project" value="InterPro"/>
</dbReference>
<evidence type="ECO:0000313" key="6">
    <source>
        <dbReference type="Proteomes" id="UP000193411"/>
    </source>
</evidence>
<feature type="transmembrane region" description="Helical" evidence="2">
    <location>
        <begin position="1023"/>
        <end position="1045"/>
    </location>
</feature>
<dbReference type="STRING" id="765915.A0A1Y2H4G5"/>
<dbReference type="PRINTS" id="PR01483">
    <property type="entry name" value="FASYNTHASE"/>
</dbReference>
<dbReference type="Proteomes" id="UP000193411">
    <property type="component" value="Unassembled WGS sequence"/>
</dbReference>
<keyword evidence="6" id="KW-1185">Reference proteome</keyword>
<dbReference type="GO" id="GO:0005835">
    <property type="term" value="C:fatty acid synthase complex"/>
    <property type="evidence" value="ECO:0007669"/>
    <property type="project" value="InterPro"/>
</dbReference>
<dbReference type="Pfam" id="PF08354">
    <property type="entry name" value="Fas1-AflB-like_hel"/>
    <property type="match status" value="1"/>
</dbReference>
<dbReference type="GO" id="GO:0004318">
    <property type="term" value="F:enoyl-[acyl-carrier-protein] reductase (NADH) activity"/>
    <property type="evidence" value="ECO:0007669"/>
    <property type="project" value="InterPro"/>
</dbReference>
<keyword evidence="2" id="KW-0472">Membrane</keyword>
<dbReference type="Pfam" id="PF17951">
    <property type="entry name" value="FAS_meander"/>
    <property type="match status" value="1"/>
</dbReference>
<sequence>MKKSHSAQYMAHAPYHQECTRLSPCHSQLGGHAHNASGSGPSTLCEAPSPCSRSADPTHAPIPSAHHHLAAHGVSHANVPGHTVSKCVQGTQHARKNTAVECRPIPGPLFAVKPSAFEVLWMTGRRLRGCTQVLCCVCAHNHGLHGLNSRAMGDMVASFVEPHLEVAIVESGGQSVPGLVPTMVPYPLAPVCSCLGTLRLNSCPGRCWTHPACLRRIRDIIESADEEILGVRMSKEQLKVALYLSEICARPVDWELATSGSAAATHFFDFGPGGANGVGSLILLNKKGSGAEFIAVPELHDVPWPRQVHSALLNASKDALPPVMVVGMTPTTVSGDFVASVLNAGYQFESAAGGLHFSEAMLRNKVKYVMSRVEPGNAITLNMMFLNLATTLASCGIKHIAFKPGSADTISQVVRICRAPPRRFPSFCSEPAGALHYAAIRRCRNLLLVAGSGFGGVDDTLPYMTGDSLLAFNRPRMPFDAVFFGSRMMVAKEAKTLDVVKDLIVACPGVDDEANWEQSYTKPMGGVITVRSELGEPIHKVATRGMMLWKGLDDTMFTLPKNKRIAALREKKAYMIDRLNMRRFSTRSATATIIKPYYTCDESTVPKREYLTNFMLPSRPSTKNLVVSISGPKRVFELASTADKLPSHESWMATDNYLPRLLLPRTHIITIVSPSELSVQLNEPRGMAMSIRLVNKSEIVVTLTHVFDEQRADFELSFVHSPSTPFALIREKLEGCNRRIKDFYAALWSPDVVDTEVRSYSAPHTVSRDAIVRFCKVVGNGSRLPACAAGWKAVVQPLFSGLVDGDLLKLVHLNNFFKVLVRGSLVYAGDQIQTDAEVVSMTNTPTGKKITVKGVLSRVLESKTEALVEVTSSLFVRGAFDDYHRPFNNIEEEPVKLTLRRPQDLAVLKSREYIQFNEQTPAPIVVGTTLVFRLKTHVEYQSSAMIASEHTTGVIEQVHKEQVHTVSAVDFACDHPQAIQVSPVVTMLQRLGGETVELPRMFDGNGYKVQASTVVAVSLGFEALARIAFLGIGALVVLLVAVLILG</sequence>
<organism evidence="5 6">
    <name type="scientific">Catenaria anguillulae PL171</name>
    <dbReference type="NCBI Taxonomy" id="765915"/>
    <lineage>
        <taxon>Eukaryota</taxon>
        <taxon>Fungi</taxon>
        <taxon>Fungi incertae sedis</taxon>
        <taxon>Blastocladiomycota</taxon>
        <taxon>Blastocladiomycetes</taxon>
        <taxon>Blastocladiales</taxon>
        <taxon>Catenariaceae</taxon>
        <taxon>Catenaria</taxon>
    </lineage>
</organism>
<comment type="caution">
    <text evidence="5">The sequence shown here is derived from an EMBL/GenBank/DDBJ whole genome shotgun (WGS) entry which is preliminary data.</text>
</comment>
<protein>
    <submittedName>
        <fullName evidence="5">Uncharacterized protein</fullName>
    </submittedName>
</protein>
<dbReference type="PANTHER" id="PTHR10982:SF21">
    <property type="entry name" value="FATTY ACID SYNTHASE SUBUNIT BETA"/>
    <property type="match status" value="1"/>
</dbReference>
<dbReference type="Gene3D" id="2.40.128.700">
    <property type="match status" value="1"/>
</dbReference>
<accession>A0A1Y2H4G5</accession>
<dbReference type="PANTHER" id="PTHR10982">
    <property type="entry name" value="MALONYL COA-ACYL CARRIER PROTEIN TRANSACYLASE"/>
    <property type="match status" value="1"/>
</dbReference>
<dbReference type="EMBL" id="MCFL01000186">
    <property type="protein sequence ID" value="ORZ29457.1"/>
    <property type="molecule type" value="Genomic_DNA"/>
</dbReference>
<feature type="domain" description="Fatty acid synthase meander beta sheet" evidence="4">
    <location>
        <begin position="651"/>
        <end position="748"/>
    </location>
</feature>
<dbReference type="InterPro" id="IPR029069">
    <property type="entry name" value="HotDog_dom_sf"/>
</dbReference>
<dbReference type="Gene3D" id="3.10.129.10">
    <property type="entry name" value="Hotdog Thioesterase"/>
    <property type="match status" value="1"/>
</dbReference>
<proteinExistence type="predicted"/>
<evidence type="ECO:0000259" key="3">
    <source>
        <dbReference type="Pfam" id="PF08354"/>
    </source>
</evidence>
<evidence type="ECO:0000256" key="1">
    <source>
        <dbReference type="ARBA" id="ARBA00022679"/>
    </source>
</evidence>
<keyword evidence="2" id="KW-0812">Transmembrane</keyword>
<reference evidence="5 6" key="1">
    <citation type="submission" date="2016-07" db="EMBL/GenBank/DDBJ databases">
        <title>Pervasive Adenine N6-methylation of Active Genes in Fungi.</title>
        <authorList>
            <consortium name="DOE Joint Genome Institute"/>
            <person name="Mondo S.J."/>
            <person name="Dannebaum R.O."/>
            <person name="Kuo R.C."/>
            <person name="Labutti K."/>
            <person name="Haridas S."/>
            <person name="Kuo A."/>
            <person name="Salamov A."/>
            <person name="Ahrendt S.R."/>
            <person name="Lipzen A."/>
            <person name="Sullivan W."/>
            <person name="Andreopoulos W.B."/>
            <person name="Clum A."/>
            <person name="Lindquist E."/>
            <person name="Daum C."/>
            <person name="Ramamoorthy G.K."/>
            <person name="Gryganskyi A."/>
            <person name="Culley D."/>
            <person name="Magnuson J.K."/>
            <person name="James T.Y."/>
            <person name="O'Malley M.A."/>
            <person name="Stajich J.E."/>
            <person name="Spatafora J.W."/>
            <person name="Visel A."/>
            <person name="Grigoriev I.V."/>
        </authorList>
    </citation>
    <scope>NUCLEOTIDE SEQUENCE [LARGE SCALE GENOMIC DNA]</scope>
    <source>
        <strain evidence="5 6">PL171</strain>
    </source>
</reference>